<keyword evidence="3" id="KW-1185">Reference proteome</keyword>
<organism evidence="2 3">
    <name type="scientific">Trypanosoma cruzi (strain CL Brener)</name>
    <dbReference type="NCBI Taxonomy" id="353153"/>
    <lineage>
        <taxon>Eukaryota</taxon>
        <taxon>Discoba</taxon>
        <taxon>Euglenozoa</taxon>
        <taxon>Kinetoplastea</taxon>
        <taxon>Metakinetoplastina</taxon>
        <taxon>Trypanosomatida</taxon>
        <taxon>Trypanosomatidae</taxon>
        <taxon>Trypanosoma</taxon>
        <taxon>Schizotrypanum</taxon>
    </lineage>
</organism>
<accession>Q4E5Z5</accession>
<sequence length="811" mass="90046">MMVQEINCCEFVWVFPLARLYFFISPVHEEREGREGPKVEEGEMRAVASARINGFFFSNSLAGVSISVRCLSLSELAKAFTELSESNGAPVATGPAPAPHEARVRAAFDMKSAPLTLGGNDLGPLDKASGLRLGSSRDDSNNGAVTFSTAYSERLSNMSGAQLAFALEKQCRQQHVGQMLQCLVEVWRRLRETSLMSVIITDEEARGEVGGNNVAFTSFRSDRLLEGVLRALAKTNLDEVQQSSRLVRELGHDGISVEWVTEFGYLLMQWLAARAASLSPFCSATFLHLIAQQKVFHSDAVLETLRDNIEVHIARDAVRQAGIAFSSKISSSRVTSAESVREFDVCAFAVLLDAIARWQAKFVRLLGGDGLGPQIRLHDGRKVTETITRRQHPILNASFYNVVVDGLVRGVRDGSLHLTRQGSPSTFFFLTLALAKIRWLRADCVEVLLPQLHEALRVFSGQYLGVVFLLGRREVKTCNVETTDLLLQTLLDAMQKRGKRYISADERRRHSSDAVALPTSLSTTQSADASSWISTSVGHEVDLSTAMAIADMDTDDEDLQLLSASPHLESVGDKGVRHFSETEAINSGVSSHSSPVVFATSFMDIRSMPVLLDSLNHILTTTLEHCSAQGQETQRNAVELKARTLYEALLNDTHGGVKSLYALQESPVLVEKLLSSVLRIPYETHHPLIIELAYVFTRHVGARHVVPQDIRKSTVAAPHWQWRTMSLVELLVQHGVILPETYVMTDSVIQFAPRVLSAVEAEKKRLLERHHERQQQCGKQKGREKKKKKTVRTSEVFARFSRVVLQLKQQM</sequence>
<evidence type="ECO:0000313" key="2">
    <source>
        <dbReference type="EMBL" id="EAO00293.1"/>
    </source>
</evidence>
<reference evidence="2 3" key="1">
    <citation type="journal article" date="2005" name="Science">
        <title>The genome sequence of Trypanosoma cruzi, etiologic agent of Chagas disease.</title>
        <authorList>
            <person name="El-Sayed N.M."/>
            <person name="Myler P.J."/>
            <person name="Bartholomeu D.C."/>
            <person name="Nilsson D."/>
            <person name="Aggarwal G."/>
            <person name="Tran A.N."/>
            <person name="Ghedin E."/>
            <person name="Worthey E.A."/>
            <person name="Delcher A.L."/>
            <person name="Blandin G."/>
            <person name="Westenberger S.J."/>
            <person name="Caler E."/>
            <person name="Cerqueira G.C."/>
            <person name="Branche C."/>
            <person name="Haas B."/>
            <person name="Anupama A."/>
            <person name="Arner E."/>
            <person name="Aslund L."/>
            <person name="Attipoe P."/>
            <person name="Bontempi E."/>
            <person name="Bringaud F."/>
            <person name="Burton P."/>
            <person name="Cadag E."/>
            <person name="Campbell D.A."/>
            <person name="Carrington M."/>
            <person name="Crabtree J."/>
            <person name="Darban H."/>
            <person name="da Silveira J.F."/>
            <person name="de Jong P."/>
            <person name="Edwards K."/>
            <person name="Englund P.T."/>
            <person name="Fazelina G."/>
            <person name="Feldblyum T."/>
            <person name="Ferella M."/>
            <person name="Frasch A.C."/>
            <person name="Gull K."/>
            <person name="Horn D."/>
            <person name="Hou L."/>
            <person name="Huang Y."/>
            <person name="Kindlund E."/>
            <person name="Klingbeil M."/>
            <person name="Kluge S."/>
            <person name="Koo H."/>
            <person name="Lacerda D."/>
            <person name="Levin M.J."/>
            <person name="Lorenzi H."/>
            <person name="Louie T."/>
            <person name="Machado C.R."/>
            <person name="McCulloch R."/>
            <person name="McKenna A."/>
            <person name="Mizuno Y."/>
            <person name="Mottram J.C."/>
            <person name="Nelson S."/>
            <person name="Ochaya S."/>
            <person name="Osoegawa K."/>
            <person name="Pai G."/>
            <person name="Parsons M."/>
            <person name="Pentony M."/>
            <person name="Pettersson U."/>
            <person name="Pop M."/>
            <person name="Ramirez J.L."/>
            <person name="Rinta J."/>
            <person name="Robertson L."/>
            <person name="Salzberg S.L."/>
            <person name="Sanchez D.O."/>
            <person name="Seyler A."/>
            <person name="Sharma R."/>
            <person name="Shetty J."/>
            <person name="Simpson A.J."/>
            <person name="Sisk E."/>
            <person name="Tammi M.T."/>
            <person name="Tarleton R."/>
            <person name="Teixeira S."/>
            <person name="Van Aken S."/>
            <person name="Vogt C."/>
            <person name="Ward P.N."/>
            <person name="Wickstead B."/>
            <person name="Wortman J."/>
            <person name="White O."/>
            <person name="Fraser C.M."/>
            <person name="Stuart K.D."/>
            <person name="Andersson B."/>
        </authorList>
    </citation>
    <scope>NUCLEOTIDE SEQUENCE [LARGE SCALE GENOMIC DNA]</scope>
    <source>
        <strain evidence="2 3">CL Brener</strain>
    </source>
</reference>
<dbReference type="RefSeq" id="XP_822144.1">
    <property type="nucleotide sequence ID" value="XM_817051.1"/>
</dbReference>
<protein>
    <submittedName>
        <fullName evidence="2">Uncharacterized protein</fullName>
    </submittedName>
</protein>
<dbReference type="OMA" id="LSKLQWW"/>
<dbReference type="InParanoid" id="Q4E5Z5"/>
<gene>
    <name evidence="2" type="ORF">Tc00.1047053508153.1010</name>
</gene>
<evidence type="ECO:0000313" key="3">
    <source>
        <dbReference type="Proteomes" id="UP000002296"/>
    </source>
</evidence>
<name>Q4E5Z5_TRYCC</name>
<evidence type="ECO:0000256" key="1">
    <source>
        <dbReference type="SAM" id="MobiDB-lite"/>
    </source>
</evidence>
<dbReference type="Proteomes" id="UP000002296">
    <property type="component" value="Unassembled WGS sequence"/>
</dbReference>
<comment type="caution">
    <text evidence="2">The sequence shown here is derived from an EMBL/GenBank/DDBJ whole genome shotgun (WGS) entry which is preliminary data.</text>
</comment>
<dbReference type="EMBL" id="AAHK01000001">
    <property type="protein sequence ID" value="EAO00293.1"/>
    <property type="molecule type" value="Genomic_DNA"/>
</dbReference>
<dbReference type="KEGG" id="tcr:508153.1010"/>
<dbReference type="PaxDb" id="353153-Q4E5Z5"/>
<feature type="region of interest" description="Disordered" evidence="1">
    <location>
        <begin position="769"/>
        <end position="791"/>
    </location>
</feature>
<dbReference type="eggNOG" id="ENOG502SA72">
    <property type="taxonomic scope" value="Eukaryota"/>
</dbReference>
<dbReference type="AlphaFoldDB" id="Q4E5Z5"/>
<proteinExistence type="predicted"/>
<dbReference type="GeneID" id="3555172"/>
<feature type="compositionally biased region" description="Basic residues" evidence="1">
    <location>
        <begin position="780"/>
        <end position="791"/>
    </location>
</feature>